<accession>A0A3M7T8T4</accession>
<comment type="caution">
    <text evidence="1">The sequence shown here is derived from an EMBL/GenBank/DDBJ whole genome shotgun (WGS) entry which is preliminary data.</text>
</comment>
<dbReference type="AlphaFoldDB" id="A0A3M7T8T4"/>
<evidence type="ECO:0000313" key="2">
    <source>
        <dbReference type="Proteomes" id="UP000276133"/>
    </source>
</evidence>
<gene>
    <name evidence="1" type="ORF">BpHYR1_027923</name>
</gene>
<protein>
    <submittedName>
        <fullName evidence="1">Uncharacterized protein</fullName>
    </submittedName>
</protein>
<dbReference type="EMBL" id="REGN01000124">
    <property type="protein sequence ID" value="RNA44297.1"/>
    <property type="molecule type" value="Genomic_DNA"/>
</dbReference>
<reference evidence="1 2" key="1">
    <citation type="journal article" date="2018" name="Sci. Rep.">
        <title>Genomic signatures of local adaptation to the degree of environmental predictability in rotifers.</title>
        <authorList>
            <person name="Franch-Gras L."/>
            <person name="Hahn C."/>
            <person name="Garcia-Roger E.M."/>
            <person name="Carmona M.J."/>
            <person name="Serra M."/>
            <person name="Gomez A."/>
        </authorList>
    </citation>
    <scope>NUCLEOTIDE SEQUENCE [LARGE SCALE GENOMIC DNA]</scope>
    <source>
        <strain evidence="1">HYR1</strain>
    </source>
</reference>
<organism evidence="1 2">
    <name type="scientific">Brachionus plicatilis</name>
    <name type="common">Marine rotifer</name>
    <name type="synonym">Brachionus muelleri</name>
    <dbReference type="NCBI Taxonomy" id="10195"/>
    <lineage>
        <taxon>Eukaryota</taxon>
        <taxon>Metazoa</taxon>
        <taxon>Spiralia</taxon>
        <taxon>Gnathifera</taxon>
        <taxon>Rotifera</taxon>
        <taxon>Eurotatoria</taxon>
        <taxon>Monogononta</taxon>
        <taxon>Pseudotrocha</taxon>
        <taxon>Ploima</taxon>
        <taxon>Brachionidae</taxon>
        <taxon>Brachionus</taxon>
    </lineage>
</organism>
<evidence type="ECO:0000313" key="1">
    <source>
        <dbReference type="EMBL" id="RNA44297.1"/>
    </source>
</evidence>
<sequence>MYNFLNFADLLQSFAESRRKKNLKIKKSKKIFIQEKDTFSVKKQTKMSNHNPPCFLLLCHNQDLEDCLKHKLKKAMTVETSLSIRQFRNES</sequence>
<keyword evidence="2" id="KW-1185">Reference proteome</keyword>
<name>A0A3M7T8T4_BRAPC</name>
<proteinExistence type="predicted"/>
<dbReference type="Proteomes" id="UP000276133">
    <property type="component" value="Unassembled WGS sequence"/>
</dbReference>